<comment type="caution">
    <text evidence="1">The sequence shown here is derived from an EMBL/GenBank/DDBJ whole genome shotgun (WGS) entry which is preliminary data.</text>
</comment>
<dbReference type="CDD" id="cd07009">
    <property type="entry name" value="cupin_BLL0285-like"/>
    <property type="match status" value="1"/>
</dbReference>
<reference evidence="1 2" key="1">
    <citation type="submission" date="2024-09" db="EMBL/GenBank/DDBJ databases">
        <authorList>
            <person name="Sun Q."/>
            <person name="Mori K."/>
        </authorList>
    </citation>
    <scope>NUCLEOTIDE SEQUENCE [LARGE SCALE GENOMIC DNA]</scope>
    <source>
        <strain evidence="1 2">NCAIM B.02415</strain>
    </source>
</reference>
<dbReference type="EMBL" id="JBHLTS010000075">
    <property type="protein sequence ID" value="MFC0517632.1"/>
    <property type="molecule type" value="Genomic_DNA"/>
</dbReference>
<name>A0ABV6LDS7_9SPHI</name>
<dbReference type="SUPFAM" id="SSF51182">
    <property type="entry name" value="RmlC-like cupins"/>
    <property type="match status" value="1"/>
</dbReference>
<accession>A0ABV6LDS7</accession>
<dbReference type="InterPro" id="IPR011051">
    <property type="entry name" value="RmlC_Cupin_sf"/>
</dbReference>
<dbReference type="Gene3D" id="2.60.120.10">
    <property type="entry name" value="Jelly Rolls"/>
    <property type="match status" value="1"/>
</dbReference>
<protein>
    <recommendedName>
        <fullName evidence="3">Cupin 2 conserved barrel domain-containing protein</fullName>
    </recommendedName>
</protein>
<sequence length="119" mass="13637">MIKAYRLYTGEDGNSHIEKGMVELGPVNEALAIRFQESEAHAFYDYHNAPANQYVITLTGTLEFETYPGEKFILNPGEILIAQDTTGTAHKWRLINDEPWKRVYVTYDPEKPINFVADK</sequence>
<dbReference type="InterPro" id="IPR014710">
    <property type="entry name" value="RmlC-like_jellyroll"/>
</dbReference>
<dbReference type="RefSeq" id="WP_377025373.1">
    <property type="nucleotide sequence ID" value="NZ_JBHLTS010000075.1"/>
</dbReference>
<keyword evidence="2" id="KW-1185">Reference proteome</keyword>
<organism evidence="1 2">
    <name type="scientific">Mucilaginibacter angelicae</name>
    <dbReference type="NCBI Taxonomy" id="869718"/>
    <lineage>
        <taxon>Bacteria</taxon>
        <taxon>Pseudomonadati</taxon>
        <taxon>Bacteroidota</taxon>
        <taxon>Sphingobacteriia</taxon>
        <taxon>Sphingobacteriales</taxon>
        <taxon>Sphingobacteriaceae</taxon>
        <taxon>Mucilaginibacter</taxon>
    </lineage>
</organism>
<evidence type="ECO:0008006" key="3">
    <source>
        <dbReference type="Google" id="ProtNLM"/>
    </source>
</evidence>
<evidence type="ECO:0000313" key="1">
    <source>
        <dbReference type="EMBL" id="MFC0517632.1"/>
    </source>
</evidence>
<dbReference type="Proteomes" id="UP001589828">
    <property type="component" value="Unassembled WGS sequence"/>
</dbReference>
<gene>
    <name evidence="1" type="ORF">ACFFGT_25690</name>
</gene>
<proteinExistence type="predicted"/>
<evidence type="ECO:0000313" key="2">
    <source>
        <dbReference type="Proteomes" id="UP001589828"/>
    </source>
</evidence>